<proteinExistence type="inferred from homology"/>
<protein>
    <submittedName>
        <fullName evidence="4">Flavonol reductase</fullName>
    </submittedName>
</protein>
<comment type="similarity">
    <text evidence="2">Belongs to the NAD(P)-dependent epimerase/dehydratase family. Dihydroflavonol-4-reductase subfamily.</text>
</comment>
<name>A0A2I2G3J5_9EURO</name>
<dbReference type="SUPFAM" id="SSF51735">
    <property type="entry name" value="NAD(P)-binding Rossmann-fold domains"/>
    <property type="match status" value="1"/>
</dbReference>
<dbReference type="Proteomes" id="UP000234275">
    <property type="component" value="Unassembled WGS sequence"/>
</dbReference>
<dbReference type="InterPro" id="IPR036291">
    <property type="entry name" value="NAD(P)-bd_dom_sf"/>
</dbReference>
<gene>
    <name evidence="4" type="ORF">P170DRAFT_362967</name>
</gene>
<organism evidence="4 5">
    <name type="scientific">Aspergillus steynii IBT 23096</name>
    <dbReference type="NCBI Taxonomy" id="1392250"/>
    <lineage>
        <taxon>Eukaryota</taxon>
        <taxon>Fungi</taxon>
        <taxon>Dikarya</taxon>
        <taxon>Ascomycota</taxon>
        <taxon>Pezizomycotina</taxon>
        <taxon>Eurotiomycetes</taxon>
        <taxon>Eurotiomycetidae</taxon>
        <taxon>Eurotiales</taxon>
        <taxon>Aspergillaceae</taxon>
        <taxon>Aspergillus</taxon>
        <taxon>Aspergillus subgen. Circumdati</taxon>
    </lineage>
</organism>
<feature type="domain" description="NAD-dependent epimerase/dehydratase" evidence="3">
    <location>
        <begin position="4"/>
        <end position="243"/>
    </location>
</feature>
<evidence type="ECO:0000313" key="5">
    <source>
        <dbReference type="Proteomes" id="UP000234275"/>
    </source>
</evidence>
<dbReference type="STRING" id="1392250.A0A2I2G3J5"/>
<dbReference type="InterPro" id="IPR001509">
    <property type="entry name" value="Epimerase_deHydtase"/>
</dbReference>
<evidence type="ECO:0000259" key="3">
    <source>
        <dbReference type="Pfam" id="PF01370"/>
    </source>
</evidence>
<dbReference type="Pfam" id="PF01370">
    <property type="entry name" value="Epimerase"/>
    <property type="match status" value="1"/>
</dbReference>
<keyword evidence="1" id="KW-0560">Oxidoreductase</keyword>
<dbReference type="GeneID" id="36552245"/>
<sequence length="341" mass="36946">MSLVLITGATGFIGSQVALHILNAGYRVRLAIRRPEQGNKLRRVLVHEDQIEFSIVPDITIAGAFDASLQDVQYIIHIASPLASGGGADLLTPAVRGTVSILESATKAHSVKKVVITASVLSLVSLGEVANLDVVRETSTVDYNIDVSKVTSLDPMGQYHASKLASYKATIDFVQTHQPPFDVVTLHPVFVFGRSLVQETAAELGGTNGMLFQTLVAEKPLMSQYLGVHVLDVADAHVRVLGDDVKGFESFLLSSDGRNWAEVQGFVRREFPKFPLGWSGVEEKKRRYSVDAAKARRELGINFLGMERQVGDLLKQQMELREGIQSASDGGGSRAGTLSYA</sequence>
<evidence type="ECO:0000256" key="2">
    <source>
        <dbReference type="ARBA" id="ARBA00023445"/>
    </source>
</evidence>
<keyword evidence="5" id="KW-1185">Reference proteome</keyword>
<accession>A0A2I2G3J5</accession>
<dbReference type="InterPro" id="IPR050425">
    <property type="entry name" value="NAD(P)_dehydrat-like"/>
</dbReference>
<comment type="caution">
    <text evidence="4">The sequence shown here is derived from an EMBL/GenBank/DDBJ whole genome shotgun (WGS) entry which is preliminary data.</text>
</comment>
<dbReference type="OrthoDB" id="2735536at2759"/>
<evidence type="ECO:0000313" key="4">
    <source>
        <dbReference type="EMBL" id="PLB47449.1"/>
    </source>
</evidence>
<dbReference type="VEuPathDB" id="FungiDB:P170DRAFT_362967"/>
<dbReference type="AlphaFoldDB" id="A0A2I2G3J5"/>
<dbReference type="GO" id="GO:0016616">
    <property type="term" value="F:oxidoreductase activity, acting on the CH-OH group of donors, NAD or NADP as acceptor"/>
    <property type="evidence" value="ECO:0007669"/>
    <property type="project" value="TreeGrafter"/>
</dbReference>
<dbReference type="RefSeq" id="XP_024702751.1">
    <property type="nucleotide sequence ID" value="XM_024844545.1"/>
</dbReference>
<dbReference type="PANTHER" id="PTHR10366:SF812">
    <property type="entry name" value="VPS9 DOMAIN-CONTAINING PROTEIN"/>
    <property type="match status" value="1"/>
</dbReference>
<dbReference type="Gene3D" id="3.40.50.720">
    <property type="entry name" value="NAD(P)-binding Rossmann-like Domain"/>
    <property type="match status" value="1"/>
</dbReference>
<dbReference type="EMBL" id="MSFO01000006">
    <property type="protein sequence ID" value="PLB47449.1"/>
    <property type="molecule type" value="Genomic_DNA"/>
</dbReference>
<dbReference type="PANTHER" id="PTHR10366">
    <property type="entry name" value="NAD DEPENDENT EPIMERASE/DEHYDRATASE"/>
    <property type="match status" value="1"/>
</dbReference>
<evidence type="ECO:0000256" key="1">
    <source>
        <dbReference type="ARBA" id="ARBA00023002"/>
    </source>
</evidence>
<reference evidence="4 5" key="1">
    <citation type="submission" date="2016-12" db="EMBL/GenBank/DDBJ databases">
        <title>The genomes of Aspergillus section Nigri reveals drivers in fungal speciation.</title>
        <authorList>
            <consortium name="DOE Joint Genome Institute"/>
            <person name="Vesth T.C."/>
            <person name="Nybo J."/>
            <person name="Theobald S."/>
            <person name="Brandl J."/>
            <person name="Frisvad J.C."/>
            <person name="Nielsen K.F."/>
            <person name="Lyhne E.K."/>
            <person name="Kogle M.E."/>
            <person name="Kuo A."/>
            <person name="Riley R."/>
            <person name="Clum A."/>
            <person name="Nolan M."/>
            <person name="Lipzen A."/>
            <person name="Salamov A."/>
            <person name="Henrissat B."/>
            <person name="Wiebenga A."/>
            <person name="De Vries R.P."/>
            <person name="Grigoriev I.V."/>
            <person name="Mortensen U.H."/>
            <person name="Andersen M.R."/>
            <person name="Baker S.E."/>
        </authorList>
    </citation>
    <scope>NUCLEOTIDE SEQUENCE [LARGE SCALE GENOMIC DNA]</scope>
    <source>
        <strain evidence="4 5">IBT 23096</strain>
    </source>
</reference>